<dbReference type="GO" id="GO:0070004">
    <property type="term" value="F:cysteine-type exopeptidase activity"/>
    <property type="evidence" value="ECO:0007669"/>
    <property type="project" value="InterPro"/>
</dbReference>
<evidence type="ECO:0000256" key="2">
    <source>
        <dbReference type="SAM" id="Phobius"/>
    </source>
</evidence>
<evidence type="ECO:0000256" key="1">
    <source>
        <dbReference type="ARBA" id="ARBA00005705"/>
    </source>
</evidence>
<evidence type="ECO:0000313" key="3">
    <source>
        <dbReference type="EMBL" id="KAF0702796.1"/>
    </source>
</evidence>
<keyword evidence="5" id="KW-1185">Reference proteome</keyword>
<sequence length="641" mass="70451">MTQYRALESHFRISKESPMHIARIVVVALGLAAHVATACTVVVAGRNATKDGSVYVAHTEDAGLGAMDLRLVRVPAMDHADGATRSVYTYKRSGYPRIVSNERGDWYKPVDGQALSTPLGHIPQVPHTYAYLDQDYAMINEKQLALAESSCGAKTVGFPLGTPGGKSLFSINELTKVALERCDNARCAVKTMGDLAVEYGFYNDFNGNVTHPEFASSGEALAIGDKNGEAWIFHVLTGPNNGSAVWAAQRVPEDHISAIANGFVIRQMNLSDSTTFLASSNVHTFAREMGWWDPEVDGSFDFTAAYGFSKDGPLMPLYVGRRLWRIFDVFAPSKGLRADLGFFPEFETYPFSVAPDAPVSVKDVFTILRDHYEGTPFDLTEGLEAGPWGNPNRNGGTTYGFEGGWERAISLARTVSSFVAQSNPALPDAVGGVTWFGLGSPHGAVYVPFSCAQESVPASYTNARMSHFSTDAAWWAFNMVNNWLELRYSVMYPEVFAKLDSLQDAAIAHYETSKSTWTNATTVETSFNAFASRVVDEWWTLSWHIVSKYHGGSVLKDEDEGGQVSIPYPKWWIQLTRFSLWPGNSLHLPMQMRATKNVDDKYALGLTSMYVLVGISAMGLAGIGVVLFGQKRRPKTYMRIA</sequence>
<dbReference type="EMBL" id="CAADRA010004519">
    <property type="protein sequence ID" value="VFT84646.1"/>
    <property type="molecule type" value="Genomic_DNA"/>
</dbReference>
<feature type="transmembrane region" description="Helical" evidence="2">
    <location>
        <begin position="21"/>
        <end position="44"/>
    </location>
</feature>
<dbReference type="GO" id="GO:0016805">
    <property type="term" value="F:dipeptidase activity"/>
    <property type="evidence" value="ECO:0007669"/>
    <property type="project" value="InterPro"/>
</dbReference>
<reference evidence="4 5" key="1">
    <citation type="submission" date="2019-03" db="EMBL/GenBank/DDBJ databases">
        <authorList>
            <person name="Gaulin E."/>
            <person name="Dumas B."/>
        </authorList>
    </citation>
    <scope>NUCLEOTIDE SEQUENCE [LARGE SCALE GENOMIC DNA]</scope>
    <source>
        <strain evidence="4">CBS 568.67</strain>
    </source>
</reference>
<proteinExistence type="inferred from homology"/>
<protein>
    <submittedName>
        <fullName evidence="4">Aste57867_7746 protein</fullName>
    </submittedName>
</protein>
<dbReference type="PANTHER" id="PTHR12994">
    <property type="entry name" value="SECERNIN"/>
    <property type="match status" value="1"/>
</dbReference>
<keyword evidence="2" id="KW-0472">Membrane</keyword>
<dbReference type="AlphaFoldDB" id="A0A485KIR2"/>
<dbReference type="InterPro" id="IPR005322">
    <property type="entry name" value="Peptidase_C69"/>
</dbReference>
<keyword evidence="2" id="KW-1133">Transmembrane helix</keyword>
<evidence type="ECO:0000313" key="4">
    <source>
        <dbReference type="EMBL" id="VFT84646.1"/>
    </source>
</evidence>
<dbReference type="EMBL" id="VJMH01004501">
    <property type="protein sequence ID" value="KAF0702796.1"/>
    <property type="molecule type" value="Genomic_DNA"/>
</dbReference>
<dbReference type="Pfam" id="PF03577">
    <property type="entry name" value="Peptidase_C69"/>
    <property type="match status" value="1"/>
</dbReference>
<accession>A0A485KIR2</accession>
<keyword evidence="2" id="KW-0812">Transmembrane</keyword>
<feature type="transmembrane region" description="Helical" evidence="2">
    <location>
        <begin position="602"/>
        <end position="629"/>
    </location>
</feature>
<comment type="similarity">
    <text evidence="1">Belongs to the peptidase C69 family. Secernin subfamily.</text>
</comment>
<dbReference type="OrthoDB" id="5175656at2759"/>
<evidence type="ECO:0000313" key="5">
    <source>
        <dbReference type="Proteomes" id="UP000332933"/>
    </source>
</evidence>
<reference evidence="3" key="2">
    <citation type="submission" date="2019-06" db="EMBL/GenBank/DDBJ databases">
        <title>Genomics analysis of Aphanomyces spp. identifies a new class of oomycete effector associated with host adaptation.</title>
        <authorList>
            <person name="Gaulin E."/>
        </authorList>
    </citation>
    <scope>NUCLEOTIDE SEQUENCE</scope>
    <source>
        <strain evidence="3">CBS 578.67</strain>
    </source>
</reference>
<organism evidence="4 5">
    <name type="scientific">Aphanomyces stellatus</name>
    <dbReference type="NCBI Taxonomy" id="120398"/>
    <lineage>
        <taxon>Eukaryota</taxon>
        <taxon>Sar</taxon>
        <taxon>Stramenopiles</taxon>
        <taxon>Oomycota</taxon>
        <taxon>Saprolegniomycetes</taxon>
        <taxon>Saprolegniales</taxon>
        <taxon>Verrucalvaceae</taxon>
        <taxon>Aphanomyces</taxon>
    </lineage>
</organism>
<dbReference type="PANTHER" id="PTHR12994:SF17">
    <property type="entry name" value="LD30995P"/>
    <property type="match status" value="1"/>
</dbReference>
<dbReference type="Proteomes" id="UP000332933">
    <property type="component" value="Unassembled WGS sequence"/>
</dbReference>
<gene>
    <name evidence="4" type="primary">Aste57867_7746</name>
    <name evidence="3" type="ORF">As57867_007717</name>
    <name evidence="4" type="ORF">ASTE57867_7746</name>
</gene>
<dbReference type="GO" id="GO:0006508">
    <property type="term" value="P:proteolysis"/>
    <property type="evidence" value="ECO:0007669"/>
    <property type="project" value="InterPro"/>
</dbReference>
<name>A0A485KIR2_9STRA</name>